<protein>
    <submittedName>
        <fullName evidence="1">Sel1 repeat family protein</fullName>
    </submittedName>
</protein>
<dbReference type="EMBL" id="QZCH01000009">
    <property type="protein sequence ID" value="RJG48149.1"/>
    <property type="molecule type" value="Genomic_DNA"/>
</dbReference>
<proteinExistence type="predicted"/>
<comment type="caution">
    <text evidence="1">The sequence shown here is derived from an EMBL/GenBank/DDBJ whole genome shotgun (WGS) entry which is preliminary data.</text>
</comment>
<reference evidence="1 2" key="1">
    <citation type="submission" date="2018-09" db="EMBL/GenBank/DDBJ databases">
        <authorList>
            <person name="Wang F."/>
        </authorList>
    </citation>
    <scope>NUCLEOTIDE SEQUENCE [LARGE SCALE GENOMIC DNA]</scope>
    <source>
        <strain evidence="1 2">PLHSC7-2</strain>
    </source>
</reference>
<dbReference type="SMART" id="SM00671">
    <property type="entry name" value="SEL1"/>
    <property type="match status" value="4"/>
</dbReference>
<accession>A0A418YFR4</accession>
<evidence type="ECO:0000313" key="1">
    <source>
        <dbReference type="EMBL" id="RJG48149.1"/>
    </source>
</evidence>
<dbReference type="Proteomes" id="UP000283255">
    <property type="component" value="Unassembled WGS sequence"/>
</dbReference>
<organism evidence="1 2">
    <name type="scientific">Motilimonas pumila</name>
    <dbReference type="NCBI Taxonomy" id="2303987"/>
    <lineage>
        <taxon>Bacteria</taxon>
        <taxon>Pseudomonadati</taxon>
        <taxon>Pseudomonadota</taxon>
        <taxon>Gammaproteobacteria</taxon>
        <taxon>Alteromonadales</taxon>
        <taxon>Alteromonadales genera incertae sedis</taxon>
        <taxon>Motilimonas</taxon>
    </lineage>
</organism>
<dbReference type="PANTHER" id="PTHR11102">
    <property type="entry name" value="SEL-1-LIKE PROTEIN"/>
    <property type="match status" value="1"/>
</dbReference>
<gene>
    <name evidence="1" type="ORF">D1Z90_08760</name>
</gene>
<evidence type="ECO:0000313" key="2">
    <source>
        <dbReference type="Proteomes" id="UP000283255"/>
    </source>
</evidence>
<dbReference type="AlphaFoldDB" id="A0A418YFR4"/>
<dbReference type="SUPFAM" id="SSF81901">
    <property type="entry name" value="HCP-like"/>
    <property type="match status" value="1"/>
</dbReference>
<dbReference type="RefSeq" id="WP_119910375.1">
    <property type="nucleotide sequence ID" value="NZ_QZCH01000009.1"/>
</dbReference>
<dbReference type="PANTHER" id="PTHR11102:SF160">
    <property type="entry name" value="ERAD-ASSOCIATED E3 UBIQUITIN-PROTEIN LIGASE COMPONENT HRD3"/>
    <property type="match status" value="1"/>
</dbReference>
<dbReference type="Gene3D" id="1.25.40.10">
    <property type="entry name" value="Tetratricopeptide repeat domain"/>
    <property type="match status" value="1"/>
</dbReference>
<dbReference type="InterPro" id="IPR011990">
    <property type="entry name" value="TPR-like_helical_dom_sf"/>
</dbReference>
<name>A0A418YFR4_9GAMM</name>
<sequence>MKYLAKLGLLVATFIFGFYCHIFFSAPEIEYVQQAEPLTLSQHKPEQTKEIYKSALAGNAQAQYDLGQHLLLIDAKPAAYLWLKRAAHQGVVAAQVEMSHYYLKRYSNVSDQENAMHWAELAAMNGSSEGMYLLGQLFLDKAQFSLAADWFKQSAESGNVDAMYQLAQIFRYCECQLMDDAIAAHWFNQAARNGHAPAMMAIATIVAEQSDIDFMMPNEVDELQFLYTTAAKQWHPKAQQALADLLSDTDHDPVMAYVWQSVVQQNSQNTPELSGINMNQLQRILPLTERYIEQYTVPDNGATF</sequence>
<dbReference type="InterPro" id="IPR006597">
    <property type="entry name" value="Sel1-like"/>
</dbReference>
<dbReference type="OrthoDB" id="6313889at2"/>
<dbReference type="InterPro" id="IPR050767">
    <property type="entry name" value="Sel1_AlgK"/>
</dbReference>
<reference evidence="1 2" key="2">
    <citation type="submission" date="2019-01" db="EMBL/GenBank/DDBJ databases">
        <title>Motilimonas pumilus sp. nov., isolated from the gut of sea cucumber (Apostichopus japonicus).</title>
        <authorList>
            <person name="Wang F.-Q."/>
            <person name="Ren L.-H."/>
            <person name="Lin Y.-W."/>
            <person name="Sun G.-H."/>
            <person name="Du Z.-J."/>
            <person name="Zhao J.-X."/>
            <person name="Liu X.-J."/>
            <person name="Liu L.-J."/>
        </authorList>
    </citation>
    <scope>NUCLEOTIDE SEQUENCE [LARGE SCALE GENOMIC DNA]</scope>
    <source>
        <strain evidence="1 2">PLHSC7-2</strain>
    </source>
</reference>
<keyword evidence="2" id="KW-1185">Reference proteome</keyword>